<proteinExistence type="inferred from homology"/>
<dbReference type="HOGENOM" id="CLU_071330_3_0_1"/>
<keyword evidence="4" id="KW-0809">Transit peptide</keyword>
<dbReference type="InterPro" id="IPR014843">
    <property type="entry name" value="Him1/Fmp52"/>
</dbReference>
<dbReference type="InterPro" id="IPR036291">
    <property type="entry name" value="NAD(P)-bd_dom_sf"/>
</dbReference>
<organism evidence="7 8">
    <name type="scientific">Aureobasidium melanogenum (strain CBS 110374)</name>
    <name type="common">Aureobasidium pullulans var. melanogenum</name>
    <dbReference type="NCBI Taxonomy" id="1043003"/>
    <lineage>
        <taxon>Eukaryota</taxon>
        <taxon>Fungi</taxon>
        <taxon>Dikarya</taxon>
        <taxon>Ascomycota</taxon>
        <taxon>Pezizomycotina</taxon>
        <taxon>Dothideomycetes</taxon>
        <taxon>Dothideomycetidae</taxon>
        <taxon>Dothideales</taxon>
        <taxon>Saccotheciaceae</taxon>
        <taxon>Aureobasidium</taxon>
    </lineage>
</organism>
<dbReference type="STRING" id="1043003.A0A074VHB9"/>
<dbReference type="PANTHER" id="PTHR14097:SF7">
    <property type="entry name" value="OXIDOREDUCTASE HTATIP2"/>
    <property type="match status" value="1"/>
</dbReference>
<sequence>MADLTCTLAGSTGLVGGNIYSILSSHPSVSSLYAYARKDLPTTSAKVHPLISSDSSTWASLYPQASSIFFSALGTTRAAAGGVANQRKIDHDLNLDLAKEAKAKGATTYVLISSGGANATSFLAYPKMKGELEEAVKQLGFEHTVILRPGLIVGERNDSRPPEFAVRKIASLAGKISEPWLKDFWAQDADVIAKAAISAALQCQEGKVQQKVWLLGQSDIVRLGKTEWNRS</sequence>
<keyword evidence="3" id="KW-1000">Mitochondrion outer membrane</keyword>
<dbReference type="Pfam" id="PF08732">
    <property type="entry name" value="HIM1"/>
    <property type="match status" value="1"/>
</dbReference>
<evidence type="ECO:0008006" key="9">
    <source>
        <dbReference type="Google" id="ProtNLM"/>
    </source>
</evidence>
<keyword evidence="5" id="KW-0496">Mitochondrion</keyword>
<keyword evidence="6" id="KW-0472">Membrane</keyword>
<protein>
    <recommendedName>
        <fullName evidence="9">NAD dependent epimerase/dehydratase family protein-like protein</fullName>
    </recommendedName>
</protein>
<dbReference type="GO" id="GO:0051170">
    <property type="term" value="P:import into nucleus"/>
    <property type="evidence" value="ECO:0007669"/>
    <property type="project" value="TreeGrafter"/>
</dbReference>
<dbReference type="PANTHER" id="PTHR14097">
    <property type="entry name" value="OXIDOREDUCTASE HTATIP2"/>
    <property type="match status" value="1"/>
</dbReference>
<name>A0A074VHB9_AURM1</name>
<evidence type="ECO:0000313" key="7">
    <source>
        <dbReference type="EMBL" id="KEQ60105.1"/>
    </source>
</evidence>
<reference evidence="7 8" key="1">
    <citation type="journal article" date="2014" name="BMC Genomics">
        <title>Genome sequencing of four Aureobasidium pullulans varieties: biotechnological potential, stress tolerance, and description of new species.</title>
        <authorList>
            <person name="Gostin Ar C."/>
            <person name="Ohm R.A."/>
            <person name="Kogej T."/>
            <person name="Sonjak S."/>
            <person name="Turk M."/>
            <person name="Zajc J."/>
            <person name="Zalar P."/>
            <person name="Grube M."/>
            <person name="Sun H."/>
            <person name="Han J."/>
            <person name="Sharma A."/>
            <person name="Chiniquy J."/>
            <person name="Ngan C.Y."/>
            <person name="Lipzen A."/>
            <person name="Barry K."/>
            <person name="Grigoriev I.V."/>
            <person name="Gunde-Cimerman N."/>
        </authorList>
    </citation>
    <scope>NUCLEOTIDE SEQUENCE [LARGE SCALE GENOMIC DNA]</scope>
    <source>
        <strain evidence="7 8">CBS 110374</strain>
    </source>
</reference>
<gene>
    <name evidence="7" type="ORF">M437DRAFT_86944</name>
</gene>
<dbReference type="GO" id="GO:0005741">
    <property type="term" value="C:mitochondrial outer membrane"/>
    <property type="evidence" value="ECO:0007669"/>
    <property type="project" value="UniProtKB-SubCell"/>
</dbReference>
<evidence type="ECO:0000256" key="5">
    <source>
        <dbReference type="ARBA" id="ARBA00023128"/>
    </source>
</evidence>
<dbReference type="GeneID" id="63921931"/>
<keyword evidence="8" id="KW-1185">Reference proteome</keyword>
<dbReference type="FunFam" id="3.40.50.720:FF:000366">
    <property type="entry name" value="Protein FMP52, mitochondrial"/>
    <property type="match status" value="1"/>
</dbReference>
<evidence type="ECO:0000256" key="4">
    <source>
        <dbReference type="ARBA" id="ARBA00022946"/>
    </source>
</evidence>
<dbReference type="Proteomes" id="UP000030672">
    <property type="component" value="Unassembled WGS sequence"/>
</dbReference>
<evidence type="ECO:0000256" key="6">
    <source>
        <dbReference type="ARBA" id="ARBA00023136"/>
    </source>
</evidence>
<accession>A0A074VHB9</accession>
<dbReference type="SUPFAM" id="SSF51735">
    <property type="entry name" value="NAD(P)-binding Rossmann-fold domains"/>
    <property type="match status" value="1"/>
</dbReference>
<evidence type="ECO:0000256" key="1">
    <source>
        <dbReference type="ARBA" id="ARBA00004450"/>
    </source>
</evidence>
<dbReference type="AlphaFoldDB" id="A0A074VHB9"/>
<dbReference type="EMBL" id="KL584844">
    <property type="protein sequence ID" value="KEQ60105.1"/>
    <property type="molecule type" value="Genomic_DNA"/>
</dbReference>
<comment type="similarity">
    <text evidence="2">Belongs to the FMP52 family.</text>
</comment>
<evidence type="ECO:0000256" key="3">
    <source>
        <dbReference type="ARBA" id="ARBA00022787"/>
    </source>
</evidence>
<evidence type="ECO:0000313" key="8">
    <source>
        <dbReference type="Proteomes" id="UP000030672"/>
    </source>
</evidence>
<dbReference type="Gene3D" id="3.40.50.720">
    <property type="entry name" value="NAD(P)-binding Rossmann-like Domain"/>
    <property type="match status" value="1"/>
</dbReference>
<comment type="subcellular location">
    <subcellularLocation>
        <location evidence="1">Mitochondrion outer membrane</location>
        <topology evidence="1">Peripheral membrane protein</topology>
    </subcellularLocation>
</comment>
<evidence type="ECO:0000256" key="2">
    <source>
        <dbReference type="ARBA" id="ARBA00006617"/>
    </source>
</evidence>
<dbReference type="RefSeq" id="XP_040877128.1">
    <property type="nucleotide sequence ID" value="XM_041028558.1"/>
</dbReference>